<dbReference type="CDD" id="cd00082">
    <property type="entry name" value="HisKA"/>
    <property type="match status" value="1"/>
</dbReference>
<dbReference type="Proteomes" id="UP001595420">
    <property type="component" value="Unassembled WGS sequence"/>
</dbReference>
<feature type="domain" description="Histidine kinase" evidence="9">
    <location>
        <begin position="182"/>
        <end position="396"/>
    </location>
</feature>
<dbReference type="GO" id="GO:0016301">
    <property type="term" value="F:kinase activity"/>
    <property type="evidence" value="ECO:0007669"/>
    <property type="project" value="UniProtKB-KW"/>
</dbReference>
<name>A0ABV7BNZ9_9PROT</name>
<evidence type="ECO:0000256" key="8">
    <source>
        <dbReference type="ARBA" id="ARBA00023012"/>
    </source>
</evidence>
<comment type="catalytic activity">
    <reaction evidence="1">
        <text>ATP + protein L-histidine = ADP + protein N-phospho-L-histidine.</text>
        <dbReference type="EC" id="2.7.13.3"/>
    </reaction>
</comment>
<evidence type="ECO:0000313" key="10">
    <source>
        <dbReference type="EMBL" id="MFC2999382.1"/>
    </source>
</evidence>
<organism evidence="10 11">
    <name type="scientific">Falsiroseomonas tokyonensis</name>
    <dbReference type="NCBI Taxonomy" id="430521"/>
    <lineage>
        <taxon>Bacteria</taxon>
        <taxon>Pseudomonadati</taxon>
        <taxon>Pseudomonadota</taxon>
        <taxon>Alphaproteobacteria</taxon>
        <taxon>Acetobacterales</taxon>
        <taxon>Roseomonadaceae</taxon>
        <taxon>Falsiroseomonas</taxon>
    </lineage>
</organism>
<keyword evidence="8" id="KW-0902">Two-component regulatory system</keyword>
<dbReference type="EMBL" id="JBHRSB010000001">
    <property type="protein sequence ID" value="MFC2999382.1"/>
    <property type="molecule type" value="Genomic_DNA"/>
</dbReference>
<sequence>MEQLSPASTLTDAFHGLGISVWTEDWRAVGQAILALRAAGIDPVQHLATAPGELARLHATVQVTDVNNFTLELMGMPDKRMLIGSLAEVVPNSAQTFARWFAALARGDRFYRFESRVRRLDGSLRDCLVMARLPQDPEGLARLFVCVVDITGYKADQMRLTEAERAVDRALRASAMGLVTAAIAHEVNNPLAAVVTNAEAALRWLRRPNPDTVEAEAAIVAAIGDALRARDVVDRTRALLSNAPPRPVALDPHHAIRDAAQFVQRELRLAEATLRLEVMADTPRLLADPVQVQQILTNLLLNAAQALVAHDGLREIALRARPHAAGVLIEVADSGAGIPPDRLLRVFEPFYSTRTDGIGLGLAICRTAAEAQGGRIWVSGAPGSGACFHVLLPAAP</sequence>
<keyword evidence="6 10" id="KW-0418">Kinase</keyword>
<dbReference type="SMART" id="SM00387">
    <property type="entry name" value="HATPase_c"/>
    <property type="match status" value="1"/>
</dbReference>
<evidence type="ECO:0000256" key="1">
    <source>
        <dbReference type="ARBA" id="ARBA00000085"/>
    </source>
</evidence>
<dbReference type="Pfam" id="PF02518">
    <property type="entry name" value="HATPase_c"/>
    <property type="match status" value="1"/>
</dbReference>
<dbReference type="RefSeq" id="WP_216835281.1">
    <property type="nucleotide sequence ID" value="NZ_JAFNJS010000001.1"/>
</dbReference>
<reference evidence="11" key="1">
    <citation type="journal article" date="2019" name="Int. J. Syst. Evol. Microbiol.">
        <title>The Global Catalogue of Microorganisms (GCM) 10K type strain sequencing project: providing services to taxonomists for standard genome sequencing and annotation.</title>
        <authorList>
            <consortium name="The Broad Institute Genomics Platform"/>
            <consortium name="The Broad Institute Genome Sequencing Center for Infectious Disease"/>
            <person name="Wu L."/>
            <person name="Ma J."/>
        </authorList>
    </citation>
    <scope>NUCLEOTIDE SEQUENCE [LARGE SCALE GENOMIC DNA]</scope>
    <source>
        <strain evidence="11">CGMCC 1.16855</strain>
    </source>
</reference>
<evidence type="ECO:0000313" key="11">
    <source>
        <dbReference type="Proteomes" id="UP001595420"/>
    </source>
</evidence>
<keyword evidence="4" id="KW-0808">Transferase</keyword>
<evidence type="ECO:0000256" key="5">
    <source>
        <dbReference type="ARBA" id="ARBA00022741"/>
    </source>
</evidence>
<dbReference type="PANTHER" id="PTHR43065">
    <property type="entry name" value="SENSOR HISTIDINE KINASE"/>
    <property type="match status" value="1"/>
</dbReference>
<dbReference type="InterPro" id="IPR003661">
    <property type="entry name" value="HisK_dim/P_dom"/>
</dbReference>
<keyword evidence="5" id="KW-0547">Nucleotide-binding</keyword>
<keyword evidence="3" id="KW-0597">Phosphoprotein</keyword>
<evidence type="ECO:0000256" key="2">
    <source>
        <dbReference type="ARBA" id="ARBA00012438"/>
    </source>
</evidence>
<evidence type="ECO:0000256" key="4">
    <source>
        <dbReference type="ARBA" id="ARBA00022679"/>
    </source>
</evidence>
<evidence type="ECO:0000256" key="6">
    <source>
        <dbReference type="ARBA" id="ARBA00022777"/>
    </source>
</evidence>
<dbReference type="PANTHER" id="PTHR43065:SF10">
    <property type="entry name" value="PEROXIDE STRESS-ACTIVATED HISTIDINE KINASE MAK3"/>
    <property type="match status" value="1"/>
</dbReference>
<dbReference type="PROSITE" id="PS50109">
    <property type="entry name" value="HIS_KIN"/>
    <property type="match status" value="1"/>
</dbReference>
<keyword evidence="11" id="KW-1185">Reference proteome</keyword>
<dbReference type="SMART" id="SM00388">
    <property type="entry name" value="HisKA"/>
    <property type="match status" value="1"/>
</dbReference>
<protein>
    <recommendedName>
        <fullName evidence="2">histidine kinase</fullName>
        <ecNumber evidence="2">2.7.13.3</ecNumber>
    </recommendedName>
</protein>
<evidence type="ECO:0000256" key="7">
    <source>
        <dbReference type="ARBA" id="ARBA00022840"/>
    </source>
</evidence>
<evidence type="ECO:0000259" key="9">
    <source>
        <dbReference type="PROSITE" id="PS50109"/>
    </source>
</evidence>
<keyword evidence="7" id="KW-0067">ATP-binding</keyword>
<evidence type="ECO:0000256" key="3">
    <source>
        <dbReference type="ARBA" id="ARBA00022553"/>
    </source>
</evidence>
<proteinExistence type="predicted"/>
<gene>
    <name evidence="10" type="ORF">ACFOD3_05715</name>
</gene>
<dbReference type="InterPro" id="IPR005467">
    <property type="entry name" value="His_kinase_dom"/>
</dbReference>
<accession>A0ABV7BNZ9</accession>
<dbReference type="EC" id="2.7.13.3" evidence="2"/>
<dbReference type="InterPro" id="IPR003594">
    <property type="entry name" value="HATPase_dom"/>
</dbReference>
<comment type="caution">
    <text evidence="10">The sequence shown here is derived from an EMBL/GenBank/DDBJ whole genome shotgun (WGS) entry which is preliminary data.</text>
</comment>